<dbReference type="Proteomes" id="UP000051612">
    <property type="component" value="Unassembled WGS sequence"/>
</dbReference>
<dbReference type="InterPro" id="IPR054368">
    <property type="entry name" value="Alp7A-like_C"/>
</dbReference>
<proteinExistence type="predicted"/>
<reference evidence="3 4" key="1">
    <citation type="journal article" date="2015" name="Genome Announc.">
        <title>Expanding the biotechnology potential of lactobacilli through comparative genomics of 213 strains and associated genera.</title>
        <authorList>
            <person name="Sun Z."/>
            <person name="Harris H.M."/>
            <person name="McCann A."/>
            <person name="Guo C."/>
            <person name="Argimon S."/>
            <person name="Zhang W."/>
            <person name="Yang X."/>
            <person name="Jeffery I.B."/>
            <person name="Cooney J.C."/>
            <person name="Kagawa T.F."/>
            <person name="Liu W."/>
            <person name="Song Y."/>
            <person name="Salvetti E."/>
            <person name="Wrobel A."/>
            <person name="Rasinkangas P."/>
            <person name="Parkhill J."/>
            <person name="Rea M.C."/>
            <person name="O'Sullivan O."/>
            <person name="Ritari J."/>
            <person name="Douillard F.P."/>
            <person name="Paul Ross R."/>
            <person name="Yang R."/>
            <person name="Briner A.E."/>
            <person name="Felis G.E."/>
            <person name="de Vos W.M."/>
            <person name="Barrangou R."/>
            <person name="Klaenhammer T.R."/>
            <person name="Caufield P.W."/>
            <person name="Cui Y."/>
            <person name="Zhang H."/>
            <person name="O'Toole P.W."/>
        </authorList>
    </citation>
    <scope>NUCLEOTIDE SEQUENCE [LARGE SCALE GENOMIC DNA]</scope>
    <source>
        <strain evidence="3 4">DSM 20452</strain>
    </source>
</reference>
<protein>
    <submittedName>
        <fullName evidence="3">Uncharacterized protein</fullName>
    </submittedName>
</protein>
<feature type="domain" description="Actin-like protein N-terminal" evidence="1">
    <location>
        <begin position="6"/>
        <end position="169"/>
    </location>
</feature>
<dbReference type="Gene3D" id="3.30.420.40">
    <property type="match status" value="2"/>
</dbReference>
<comment type="caution">
    <text evidence="3">The sequence shown here is derived from an EMBL/GenBank/DDBJ whole genome shotgun (WGS) entry which is preliminary data.</text>
</comment>
<dbReference type="SUPFAM" id="SSF53067">
    <property type="entry name" value="Actin-like ATPase domain"/>
    <property type="match status" value="2"/>
</dbReference>
<evidence type="ECO:0000313" key="3">
    <source>
        <dbReference type="EMBL" id="KRM70268.1"/>
    </source>
</evidence>
<gene>
    <name evidence="3" type="ORF">FC48_GL001794</name>
</gene>
<evidence type="ECO:0000259" key="1">
    <source>
        <dbReference type="Pfam" id="PF17989"/>
    </source>
</evidence>
<dbReference type="PATRIC" id="fig|1423772.3.peg.1912"/>
<dbReference type="AlphaFoldDB" id="A0A0R2B525"/>
<evidence type="ECO:0000313" key="4">
    <source>
        <dbReference type="Proteomes" id="UP000051612"/>
    </source>
</evidence>
<accession>A0A0R2B525</accession>
<dbReference type="EMBL" id="AYYN01000176">
    <property type="protein sequence ID" value="KRM70268.1"/>
    <property type="molecule type" value="Genomic_DNA"/>
</dbReference>
<dbReference type="RefSeq" id="WP_056960479.1">
    <property type="nucleotide sequence ID" value="NZ_AYYN01000176.1"/>
</dbReference>
<evidence type="ECO:0000259" key="2">
    <source>
        <dbReference type="Pfam" id="PF22128"/>
    </source>
</evidence>
<organism evidence="3 4">
    <name type="scientific">Ligilactobacillus murinus DSM 20452 = NBRC 14221</name>
    <dbReference type="NCBI Taxonomy" id="1423772"/>
    <lineage>
        <taxon>Bacteria</taxon>
        <taxon>Bacillati</taxon>
        <taxon>Bacillota</taxon>
        <taxon>Bacilli</taxon>
        <taxon>Lactobacillales</taxon>
        <taxon>Lactobacillaceae</taxon>
        <taxon>Ligilactobacillus</taxon>
    </lineage>
</organism>
<dbReference type="InterPro" id="IPR043129">
    <property type="entry name" value="ATPase_NBD"/>
</dbReference>
<dbReference type="Pfam" id="PF22128">
    <property type="entry name" value="Alp7A_like_C"/>
    <property type="match status" value="1"/>
</dbReference>
<name>A0A0R2B525_9LACO</name>
<dbReference type="Pfam" id="PF17989">
    <property type="entry name" value="ALP_N"/>
    <property type="match status" value="1"/>
</dbReference>
<sequence length="347" mass="39110">MEIFSLDLGNKQTKLKSSKAEYVLPSQILNGNDLPQQLGALGNLGIKRDIQMFKTPFDDQSWAWGKDLVNLRLDDYLQDTLMYRDRYSNHAFKLLANFAIGLLATDFESAKKEIMQVAVVAGVPTEDYNNQEQLKTLATVLKGQHQVDIDGQTFNVKVETVMIVPQPIGTFYDVLLDNEGNLVKEELLDERVGIIDIGGGTVLIDTLMNLEFDKKARKQYSTGANDLYESIASRIQDNVSLYQIEKLVRAGINDKQFSYRFSKNNILDITDIVEQEIRSFSARLISNLRSTFKDIKSIDTLIVTGGTSNIIDQDMVKDTFEKVVFVTDAELANVRGFYKYGLTEVGD</sequence>
<feature type="domain" description="Alp7A-like C-terminal" evidence="2">
    <location>
        <begin position="193"/>
        <end position="318"/>
    </location>
</feature>
<dbReference type="CDD" id="cd24021">
    <property type="entry name" value="ASKHA_NBD_ParM_Psk41-like"/>
    <property type="match status" value="1"/>
</dbReference>
<dbReference type="InterPro" id="IPR040607">
    <property type="entry name" value="ALP_N"/>
</dbReference>